<dbReference type="OrthoDB" id="9764259at2"/>
<keyword evidence="10" id="KW-1185">Reference proteome</keyword>
<dbReference type="GO" id="GO:0005886">
    <property type="term" value="C:plasma membrane"/>
    <property type="evidence" value="ECO:0007669"/>
    <property type="project" value="UniProtKB-SubCell"/>
</dbReference>
<dbReference type="PROSITE" id="PS50850">
    <property type="entry name" value="MFS"/>
    <property type="match status" value="1"/>
</dbReference>
<feature type="transmembrane region" description="Helical" evidence="7">
    <location>
        <begin position="101"/>
        <end position="121"/>
    </location>
</feature>
<comment type="caution">
    <text evidence="9">The sequence shown here is derived from an EMBL/GenBank/DDBJ whole genome shotgun (WGS) entry which is preliminary data.</text>
</comment>
<evidence type="ECO:0000256" key="5">
    <source>
        <dbReference type="ARBA" id="ARBA00022989"/>
    </source>
</evidence>
<feature type="transmembrane region" description="Helical" evidence="7">
    <location>
        <begin position="162"/>
        <end position="182"/>
    </location>
</feature>
<dbReference type="PANTHER" id="PTHR23517">
    <property type="entry name" value="RESISTANCE PROTEIN MDTM, PUTATIVE-RELATED-RELATED"/>
    <property type="match status" value="1"/>
</dbReference>
<name>A0A3D8I9T6_9HELI</name>
<feature type="transmembrane region" description="Helical" evidence="7">
    <location>
        <begin position="333"/>
        <end position="355"/>
    </location>
</feature>
<dbReference type="InterPro" id="IPR036259">
    <property type="entry name" value="MFS_trans_sf"/>
</dbReference>
<reference evidence="9 10" key="1">
    <citation type="submission" date="2018-04" db="EMBL/GenBank/DDBJ databases">
        <title>Novel Campyloabacter and Helicobacter Species and Strains.</title>
        <authorList>
            <person name="Mannion A.J."/>
            <person name="Shen Z."/>
            <person name="Fox J.G."/>
        </authorList>
    </citation>
    <scope>NUCLEOTIDE SEQUENCE [LARGE SCALE GENOMIC DNA]</scope>
    <source>
        <strain evidence="9 10">MIT 99-5101</strain>
    </source>
</reference>
<dbReference type="RefSeq" id="WP_115552147.1">
    <property type="nucleotide sequence ID" value="NZ_CAONBV010000131.1"/>
</dbReference>
<dbReference type="CDD" id="cd17472">
    <property type="entry name" value="MFS_YajR_like"/>
    <property type="match status" value="1"/>
</dbReference>
<feature type="transmembrane region" description="Helical" evidence="7">
    <location>
        <begin position="272"/>
        <end position="290"/>
    </location>
</feature>
<dbReference type="InterPro" id="IPR050171">
    <property type="entry name" value="MFS_Transporters"/>
</dbReference>
<dbReference type="Pfam" id="PF07690">
    <property type="entry name" value="MFS_1"/>
    <property type="match status" value="1"/>
</dbReference>
<dbReference type="SUPFAM" id="SSF103473">
    <property type="entry name" value="MFS general substrate transporter"/>
    <property type="match status" value="1"/>
</dbReference>
<feature type="transmembrane region" description="Helical" evidence="7">
    <location>
        <begin position="12"/>
        <end position="36"/>
    </location>
</feature>
<dbReference type="InterPro" id="IPR020846">
    <property type="entry name" value="MFS_dom"/>
</dbReference>
<dbReference type="InterPro" id="IPR011701">
    <property type="entry name" value="MFS"/>
</dbReference>
<dbReference type="AlphaFoldDB" id="A0A3D8I9T6"/>
<dbReference type="PRINTS" id="PR01035">
    <property type="entry name" value="TCRTETA"/>
</dbReference>
<protein>
    <submittedName>
        <fullName evidence="9">MFS transporter</fullName>
    </submittedName>
</protein>
<keyword evidence="2" id="KW-0813">Transport</keyword>
<dbReference type="Proteomes" id="UP000256650">
    <property type="component" value="Unassembled WGS sequence"/>
</dbReference>
<organism evidence="9 10">
    <name type="scientific">Helicobacter ganmani</name>
    <dbReference type="NCBI Taxonomy" id="60246"/>
    <lineage>
        <taxon>Bacteria</taxon>
        <taxon>Pseudomonadati</taxon>
        <taxon>Campylobacterota</taxon>
        <taxon>Epsilonproteobacteria</taxon>
        <taxon>Campylobacterales</taxon>
        <taxon>Helicobacteraceae</taxon>
        <taxon>Helicobacter</taxon>
    </lineage>
</organism>
<evidence type="ECO:0000256" key="4">
    <source>
        <dbReference type="ARBA" id="ARBA00022692"/>
    </source>
</evidence>
<keyword evidence="5 7" id="KW-1133">Transmembrane helix</keyword>
<feature type="transmembrane region" description="Helical" evidence="7">
    <location>
        <begin position="216"/>
        <end position="233"/>
    </location>
</feature>
<feature type="transmembrane region" description="Helical" evidence="7">
    <location>
        <begin position="296"/>
        <end position="312"/>
    </location>
</feature>
<evidence type="ECO:0000256" key="1">
    <source>
        <dbReference type="ARBA" id="ARBA00004651"/>
    </source>
</evidence>
<evidence type="ECO:0000256" key="6">
    <source>
        <dbReference type="ARBA" id="ARBA00023136"/>
    </source>
</evidence>
<dbReference type="GO" id="GO:0022857">
    <property type="term" value="F:transmembrane transporter activity"/>
    <property type="evidence" value="ECO:0007669"/>
    <property type="project" value="InterPro"/>
</dbReference>
<feature type="transmembrane region" description="Helical" evidence="7">
    <location>
        <begin position="133"/>
        <end position="156"/>
    </location>
</feature>
<dbReference type="PANTHER" id="PTHR23517:SF2">
    <property type="entry name" value="MULTIDRUG RESISTANCE PROTEIN MDTH"/>
    <property type="match status" value="1"/>
</dbReference>
<feature type="transmembrane region" description="Helical" evidence="7">
    <location>
        <begin position="42"/>
        <end position="64"/>
    </location>
</feature>
<evidence type="ECO:0000256" key="7">
    <source>
        <dbReference type="SAM" id="Phobius"/>
    </source>
</evidence>
<evidence type="ECO:0000256" key="3">
    <source>
        <dbReference type="ARBA" id="ARBA00022475"/>
    </source>
</evidence>
<keyword evidence="4 7" id="KW-0812">Transmembrane</keyword>
<proteinExistence type="predicted"/>
<keyword evidence="6 7" id="KW-0472">Membrane</keyword>
<keyword evidence="3" id="KW-1003">Cell membrane</keyword>
<feature type="transmembrane region" description="Helical" evidence="7">
    <location>
        <begin position="361"/>
        <end position="382"/>
    </location>
</feature>
<evidence type="ECO:0000313" key="9">
    <source>
        <dbReference type="EMBL" id="RDU61912.1"/>
    </source>
</evidence>
<dbReference type="GeneID" id="82536294"/>
<evidence type="ECO:0000259" key="8">
    <source>
        <dbReference type="PROSITE" id="PS50850"/>
    </source>
</evidence>
<evidence type="ECO:0000313" key="10">
    <source>
        <dbReference type="Proteomes" id="UP000256650"/>
    </source>
</evidence>
<accession>A0A3D8I9T6</accession>
<dbReference type="InterPro" id="IPR001958">
    <property type="entry name" value="Tet-R_TetA/multi-R_MdtG-like"/>
</dbReference>
<sequence>MAKESLIKQSLPLSLILASRFFGLFIVMPILSLYALSLQGSSPILIGIAMGGYALTQVLFQIPFGFLSDKFGRKSMIALGLVVFVFGSLVCALSADIYWLIVGRLMQGAGAVGGVISAMIADLVREENRTKAMALMGGTISLSFTFALILGPILGAHYGIPSLFWITCILALFGLVILFVAVPNTPKVTYRFTNQSGEYNAILKNKNLQIMNLTNFLQKGFMTLAFLIIPIALVKGFEMPKEDLWQVYIPASLLGFFAMAPAAILAEKRGKFKAVMIVGILFFVFSYLLMLSESQAVFIFGVLVFFVGFSIHEPIMQSLASRYCKAHQKGSAMGIFTSFGYLGSFFGALLGGHFYTFFSMLSITMFVVITSFLWILSFSLLANPTMQKNLYLSLKNRITNETLEVLGELRGVLEWYINESEQVVVVKYDKHLLEEAEILEFARGHLEGYFDLGDSK</sequence>
<feature type="transmembrane region" description="Helical" evidence="7">
    <location>
        <begin position="245"/>
        <end position="265"/>
    </location>
</feature>
<dbReference type="EMBL" id="NXLS01000010">
    <property type="protein sequence ID" value="RDU61912.1"/>
    <property type="molecule type" value="Genomic_DNA"/>
</dbReference>
<feature type="domain" description="Major facilitator superfamily (MFS) profile" evidence="8">
    <location>
        <begin position="9"/>
        <end position="387"/>
    </location>
</feature>
<gene>
    <name evidence="9" type="ORF">CQA43_08380</name>
</gene>
<comment type="subcellular location">
    <subcellularLocation>
        <location evidence="1">Cell membrane</location>
        <topology evidence="1">Multi-pass membrane protein</topology>
    </subcellularLocation>
</comment>
<evidence type="ECO:0000256" key="2">
    <source>
        <dbReference type="ARBA" id="ARBA00022448"/>
    </source>
</evidence>
<dbReference type="Gene3D" id="1.20.1250.20">
    <property type="entry name" value="MFS general substrate transporter like domains"/>
    <property type="match status" value="1"/>
</dbReference>
<feature type="transmembrane region" description="Helical" evidence="7">
    <location>
        <begin position="76"/>
        <end position="95"/>
    </location>
</feature>